<dbReference type="SUPFAM" id="SSF52047">
    <property type="entry name" value="RNI-like"/>
    <property type="match status" value="1"/>
</dbReference>
<comment type="caution">
    <text evidence="4">The sequence shown here is derived from an EMBL/GenBank/DDBJ whole genome shotgun (WGS) entry which is preliminary data.</text>
</comment>
<dbReference type="InterPro" id="IPR006553">
    <property type="entry name" value="Leu-rich_rpt_Cys-con_subtyp"/>
</dbReference>
<evidence type="ECO:0000313" key="4">
    <source>
        <dbReference type="EMBL" id="KAF5830292.1"/>
    </source>
</evidence>
<keyword evidence="2" id="KW-0677">Repeat</keyword>
<dbReference type="SMART" id="SM00368">
    <property type="entry name" value="LRR_RI"/>
    <property type="match status" value="4"/>
</dbReference>
<accession>A0ABQ7G6S1</accession>
<dbReference type="Gene3D" id="3.80.10.10">
    <property type="entry name" value="Ribonuclease Inhibitor"/>
    <property type="match status" value="2"/>
</dbReference>
<evidence type="ECO:0000313" key="5">
    <source>
        <dbReference type="Proteomes" id="UP000815325"/>
    </source>
</evidence>
<comment type="subcellular location">
    <subcellularLocation>
        <location evidence="1">Cytoplasm</location>
        <location evidence="1">Cytoskeleton</location>
        <location evidence="1">Cilium axoneme</location>
    </subcellularLocation>
</comment>
<sequence>MRWQGCYACEPMNSMQQLRSCDPCTSIAGVKALAGLLRLQTLDVAYTAIQDVGLASLESLKGLAHLNLDSCRFSNEGCKVLHKLTALETLNLSDTMAGDMSLMYLNRTTSLKRLSLAYTKMSDHGLQALSHLTSLRDLNLDIGSISDEGLKGWVVKLTALTALDMFGAHITDRGAAIIASHLTQLQRLELCGGGLRDMGCIYLATLPSLTWLSLAQNVRIGNAGLKALTQLSGLEVLNLNLTSITHRAKDDLMQFKALRALSICDTRMPDWAVHEVQAAAPKLLIKHRYKERPGML</sequence>
<dbReference type="Pfam" id="PF23598">
    <property type="entry name" value="LRR_14"/>
    <property type="match status" value="1"/>
</dbReference>
<evidence type="ECO:0000256" key="1">
    <source>
        <dbReference type="ARBA" id="ARBA00004430"/>
    </source>
</evidence>
<gene>
    <name evidence="4" type="ORF">DUNSADRAFT_14782</name>
</gene>
<evidence type="ECO:0000259" key="3">
    <source>
        <dbReference type="Pfam" id="PF23598"/>
    </source>
</evidence>
<dbReference type="InterPro" id="IPR032675">
    <property type="entry name" value="LRR_dom_sf"/>
</dbReference>
<dbReference type="EMBL" id="MU070059">
    <property type="protein sequence ID" value="KAF5830292.1"/>
    <property type="molecule type" value="Genomic_DNA"/>
</dbReference>
<dbReference type="SMART" id="SM00367">
    <property type="entry name" value="LRR_CC"/>
    <property type="match status" value="4"/>
</dbReference>
<protein>
    <recommendedName>
        <fullName evidence="3">Disease resistance R13L4/SHOC-2-like LRR domain-containing protein</fullName>
    </recommendedName>
</protein>
<proteinExistence type="predicted"/>
<feature type="domain" description="Disease resistance R13L4/SHOC-2-like LRR" evidence="3">
    <location>
        <begin position="36"/>
        <end position="216"/>
    </location>
</feature>
<reference evidence="4" key="1">
    <citation type="submission" date="2017-08" db="EMBL/GenBank/DDBJ databases">
        <authorList>
            <person name="Polle J.E."/>
            <person name="Barry K."/>
            <person name="Cushman J."/>
            <person name="Schmutz J."/>
            <person name="Tran D."/>
            <person name="Hathwaick L.T."/>
            <person name="Yim W.C."/>
            <person name="Jenkins J."/>
            <person name="Mckie-Krisberg Z.M."/>
            <person name="Prochnik S."/>
            <person name="Lindquist E."/>
            <person name="Dockter R.B."/>
            <person name="Adam C."/>
            <person name="Molina H."/>
            <person name="Bunkerborg J."/>
            <person name="Jin E."/>
            <person name="Buchheim M."/>
            <person name="Magnuson J."/>
        </authorList>
    </citation>
    <scope>NUCLEOTIDE SEQUENCE</scope>
    <source>
        <strain evidence="4">CCAP 19/18</strain>
    </source>
</reference>
<evidence type="ECO:0000256" key="2">
    <source>
        <dbReference type="ARBA" id="ARBA00022737"/>
    </source>
</evidence>
<dbReference type="Proteomes" id="UP000815325">
    <property type="component" value="Unassembled WGS sequence"/>
</dbReference>
<organism evidence="4 5">
    <name type="scientific">Dunaliella salina</name>
    <name type="common">Green alga</name>
    <name type="synonym">Protococcus salinus</name>
    <dbReference type="NCBI Taxonomy" id="3046"/>
    <lineage>
        <taxon>Eukaryota</taxon>
        <taxon>Viridiplantae</taxon>
        <taxon>Chlorophyta</taxon>
        <taxon>core chlorophytes</taxon>
        <taxon>Chlorophyceae</taxon>
        <taxon>CS clade</taxon>
        <taxon>Chlamydomonadales</taxon>
        <taxon>Dunaliellaceae</taxon>
        <taxon>Dunaliella</taxon>
    </lineage>
</organism>
<dbReference type="PANTHER" id="PTHR13318">
    <property type="entry name" value="PARTNER OF PAIRED, ISOFORM B-RELATED"/>
    <property type="match status" value="1"/>
</dbReference>
<keyword evidence="5" id="KW-1185">Reference proteome</keyword>
<dbReference type="InterPro" id="IPR055414">
    <property type="entry name" value="LRR_R13L4/SHOC2-like"/>
</dbReference>
<name>A0ABQ7G6S1_DUNSA</name>